<feature type="region of interest" description="Disordered" evidence="17">
    <location>
        <begin position="634"/>
        <end position="677"/>
    </location>
</feature>
<dbReference type="EMBL" id="JAABOA010000275">
    <property type="protein sequence ID" value="KAF9585011.1"/>
    <property type="molecule type" value="Genomic_DNA"/>
</dbReference>
<keyword evidence="10" id="KW-0805">Transcription regulation</keyword>
<feature type="compositionally biased region" description="Low complexity" evidence="17">
    <location>
        <begin position="83"/>
        <end position="102"/>
    </location>
</feature>
<feature type="compositionally biased region" description="Low complexity" evidence="17">
    <location>
        <begin position="817"/>
        <end position="831"/>
    </location>
</feature>
<dbReference type="InterPro" id="IPR023801">
    <property type="entry name" value="His_deacetylse_dom"/>
</dbReference>
<comment type="similarity">
    <text evidence="15">Belongs to the histone deacetylase family. HD Type 1 subfamily.</text>
</comment>
<feature type="compositionally biased region" description="Acidic residues" evidence="17">
    <location>
        <begin position="1524"/>
        <end position="1534"/>
    </location>
</feature>
<dbReference type="Pfam" id="PF00096">
    <property type="entry name" value="zf-C2H2"/>
    <property type="match status" value="4"/>
</dbReference>
<feature type="compositionally biased region" description="Low complexity" evidence="17">
    <location>
        <begin position="1609"/>
        <end position="1625"/>
    </location>
</feature>
<feature type="compositionally biased region" description="Low complexity" evidence="17">
    <location>
        <begin position="1708"/>
        <end position="1767"/>
    </location>
</feature>
<feature type="domain" description="C2H2-type" evidence="18">
    <location>
        <begin position="230"/>
        <end position="257"/>
    </location>
</feature>
<feature type="compositionally biased region" description="Basic and acidic residues" evidence="17">
    <location>
        <begin position="1507"/>
        <end position="1522"/>
    </location>
</feature>
<dbReference type="PANTHER" id="PTHR10625:SF10">
    <property type="entry name" value="HISTONE DEACETYLASE HDAC1"/>
    <property type="match status" value="1"/>
</dbReference>
<keyword evidence="9" id="KW-0156">Chromatin regulator</keyword>
<feature type="compositionally biased region" description="Low complexity" evidence="17">
    <location>
        <begin position="797"/>
        <end position="810"/>
    </location>
</feature>
<dbReference type="PROSITE" id="PS50157">
    <property type="entry name" value="ZINC_FINGER_C2H2_2"/>
    <property type="match status" value="4"/>
</dbReference>
<evidence type="ECO:0000256" key="17">
    <source>
        <dbReference type="SAM" id="MobiDB-lite"/>
    </source>
</evidence>
<evidence type="ECO:0000313" key="19">
    <source>
        <dbReference type="EMBL" id="KAF9585011.1"/>
    </source>
</evidence>
<feature type="domain" description="C2H2-type" evidence="18">
    <location>
        <begin position="258"/>
        <end position="287"/>
    </location>
</feature>
<keyword evidence="13" id="KW-0539">Nucleus</keyword>
<dbReference type="PROSITE" id="PS00028">
    <property type="entry name" value="ZINC_FINGER_C2H2_1"/>
    <property type="match status" value="4"/>
</dbReference>
<dbReference type="Gene3D" id="3.40.800.20">
    <property type="entry name" value="Histone deacetylase domain"/>
    <property type="match status" value="1"/>
</dbReference>
<evidence type="ECO:0000259" key="18">
    <source>
        <dbReference type="PROSITE" id="PS50157"/>
    </source>
</evidence>
<evidence type="ECO:0000256" key="9">
    <source>
        <dbReference type="ARBA" id="ARBA00022853"/>
    </source>
</evidence>
<dbReference type="PRINTS" id="PR01270">
    <property type="entry name" value="HDASUPER"/>
</dbReference>
<feature type="region of interest" description="Disordered" evidence="17">
    <location>
        <begin position="797"/>
        <end position="836"/>
    </location>
</feature>
<dbReference type="GO" id="GO:0008270">
    <property type="term" value="F:zinc ion binding"/>
    <property type="evidence" value="ECO:0007669"/>
    <property type="project" value="UniProtKB-KW"/>
</dbReference>
<evidence type="ECO:0000256" key="14">
    <source>
        <dbReference type="ARBA" id="ARBA00038023"/>
    </source>
</evidence>
<keyword evidence="7" id="KW-0378">Hydrolase</keyword>
<feature type="region of interest" description="Disordered" evidence="17">
    <location>
        <begin position="1601"/>
        <end position="1634"/>
    </location>
</feature>
<protein>
    <recommendedName>
        <fullName evidence="2">histone deacetylase</fullName>
        <ecNumber evidence="2">3.5.1.98</ecNumber>
    </recommendedName>
</protein>
<sequence>MSSTLDSASPSYPLHPHSSFSVSIPSHPGLAPPAPASALTFISPATVSKPRSRSPSFPPSPSPSPTCSPTPPARLPIVPPSYLTTDRPSLLSPPSSISTSFDQTSLVDSQGLLSGGLSVPLVTGPGLDTTYKTMTTEPDVITSNATMAAATGVPAPVHFAPTLPSSIPHLSISSPQGFAPGPFSESTSAFGQLQFTPPSSSNGNSSLASMDQPRPFQHQSQPSENPDRPYQCPVCPKSFYRLEHSTRHIRTHTGEKAHACQFPGCSKRFSRSDELTRHARIHTGSNAKSLRISTRGLSRSSISASSETATPTTGASLFSATPSVLSTSAPAGTGFGTGSGLTLGQSSGFGSSFGFGFGQSSTESMSTLASGPTPPRARLSMISVVGMHAPPPPAISVSYGDSPTPSPSPSPPPLSPQPLSEFFPSSPAAPASAPPFMANQAFAQGAPTLFAPFSADTLLSPQSHMSPGSLSPAAEDTIPTMPGPLMRRSSMQIPARMDMPTMVPGAAAQPAMSMMFNTAMGHPGAPAMMMNFSPESMLSQVSIPPPLQHRHPVSNYGGNVMDFGPAMADLGMDGPPKKSHHCPWPNCHKTFTRSAHLARHVRSHGGEKPYACPHEGCGKQFSRSDVLKEHIRIHDANKVRKRKVRQSDGHPNKMTATAAASTPTASHHSPSASAGTGVNSADIAIETSPSPITAGISSGGASRTDAGMGSSSLPASMSSQEMAQLMAIPPPLTRRTPDGLFAPSEAVYANTFQTPNLRLGNINAGMRNTSVDMDMGMGMNMDMSIPMNTVSPHQAQLHMFQQHQQQQQYQKPPPQRLQPTIFSQSSTSFSQDPAAPLTVSRPLQLTGAFYVPETLRNSSSAGISDSNMALGLSLVGNAPIAAWQLEAQGGGLRVARGGNMIEAMQGHQRLDSMTPVANDFSAMNSPPNNQFLQQQQQQQQQQQHPGPMSFMGASPSSTLSSSFQGSASIVGSPVYDQQQIQSSRFGQETSPFQEQLTNAMGQLSSSSPSLPPQMQEQQQQEFSPSFGLQDRAMTQAPASSVYSLSPPADDGSLMIPMGMTIASTTSSSNTTLATNTPVLLEMIPEEEMLAKSTATGFNTSLLQPLDNQHQHVAEPKKRVAYFYDQNIGNYHYGPGHPMKPHRIRMCHSLVMNYGLYNKMEIYRARPGSKKEMTAFHTNEYIDFLSRVSPENMDNYAKEQIKFNVGDDCPIFEGLFEYCQLSAGGSMEGAARLNNGSCDIAVNWAGGLHHAKKSEASGFCYVNDIVLAILELLRYHPRVLYIDIDIHHGDGVEEAFYTTDRVMTVSFHKHGEYFPGTGEVRDVGAGTGKYYAVNFPLRDGIDDVTYKSVFEPVIQHVVDWYKPGAIVLQCGADSLSGDKLGCFNLSMKGHANCVAFVKKLNLPLLLLGGGGYTMRNVSRAWCYETGIAVGQEVGPDMPFNDYYEYFGPDYKLDVKPSNMDNANSVEYLEKIKQQVFENLARSKGAPSVQMQPVPRDLDLSDDEDMDDPEKRHPQRLWDKKVVPDNEYDESEDEETNSLHGIRYSKSVRHGRVSKSDNNFRVDGVLNNGSSSENSQQQQQSESSKKSGNVDSLPAAATRLQTDAISSSTPSNNTSHQVSSSSDTTSQEPVRVDGNNTATIVITKAEPTEDVVVKEADDQSIKQLQNEQQHGQTTTTSSGADAPTVPASAESVSKEEKDGDVIMGSDEGIAMTAAAATTPAASEAEPAETTPALVPSSTATDNAAASATNPKDSSSSSTAEATVTATNADAGHDTEMTEAS</sequence>
<gene>
    <name evidence="19" type="primary">RPD3_2</name>
    <name evidence="19" type="ORF">BGW38_004287</name>
</gene>
<feature type="compositionally biased region" description="Pro residues" evidence="17">
    <location>
        <begin position="404"/>
        <end position="416"/>
    </location>
</feature>
<feature type="region of interest" description="Disordered" evidence="17">
    <location>
        <begin position="1653"/>
        <end position="1778"/>
    </location>
</feature>
<dbReference type="Pfam" id="PF00850">
    <property type="entry name" value="Hist_deacetyl"/>
    <property type="match status" value="1"/>
</dbReference>
<evidence type="ECO:0000256" key="4">
    <source>
        <dbReference type="ARBA" id="ARBA00022723"/>
    </source>
</evidence>
<evidence type="ECO:0000256" key="12">
    <source>
        <dbReference type="ARBA" id="ARBA00023163"/>
    </source>
</evidence>
<keyword evidence="8" id="KW-0862">Zinc</keyword>
<feature type="compositionally biased region" description="Basic and acidic residues" evidence="17">
    <location>
        <begin position="1768"/>
        <end position="1778"/>
    </location>
</feature>
<comment type="caution">
    <text evidence="19">The sequence shown here is derived from an EMBL/GenBank/DDBJ whole genome shotgun (WGS) entry which is preliminary data.</text>
</comment>
<feature type="compositionally biased region" description="Polar residues" evidence="17">
    <location>
        <begin position="921"/>
        <end position="932"/>
    </location>
</feature>
<feature type="compositionally biased region" description="Polar residues" evidence="17">
    <location>
        <begin position="184"/>
        <end position="198"/>
    </location>
</feature>
<evidence type="ECO:0000256" key="5">
    <source>
        <dbReference type="ARBA" id="ARBA00022737"/>
    </source>
</evidence>
<dbReference type="FunFam" id="3.30.160.60:FF:000152">
    <property type="entry name" value="DNA-binding protein creA"/>
    <property type="match status" value="1"/>
</dbReference>
<dbReference type="InterPro" id="IPR037138">
    <property type="entry name" value="His_deacetylse_dom_sf"/>
</dbReference>
<feature type="compositionally biased region" description="Polar residues" evidence="17">
    <location>
        <begin position="689"/>
        <end position="701"/>
    </location>
</feature>
<feature type="compositionally biased region" description="Pro residues" evidence="17">
    <location>
        <begin position="56"/>
        <end position="79"/>
    </location>
</feature>
<dbReference type="OrthoDB" id="1918432at2759"/>
<feature type="domain" description="C2H2-type" evidence="18">
    <location>
        <begin position="610"/>
        <end position="639"/>
    </location>
</feature>
<keyword evidence="12" id="KW-0804">Transcription</keyword>
<evidence type="ECO:0000256" key="6">
    <source>
        <dbReference type="ARBA" id="ARBA00022771"/>
    </source>
</evidence>
<accession>A0A9P6KHD5</accession>
<keyword evidence="20" id="KW-1185">Reference proteome</keyword>
<dbReference type="PANTHER" id="PTHR10625">
    <property type="entry name" value="HISTONE DEACETYLASE HDAC1-RELATED"/>
    <property type="match status" value="1"/>
</dbReference>
<feature type="compositionally biased region" description="Polar residues" evidence="17">
    <location>
        <begin position="1659"/>
        <end position="1670"/>
    </location>
</feature>
<evidence type="ECO:0000256" key="15">
    <source>
        <dbReference type="ARBA" id="ARBA00061569"/>
    </source>
</evidence>
<feature type="compositionally biased region" description="Polar residues" evidence="17">
    <location>
        <begin position="954"/>
        <end position="965"/>
    </location>
</feature>
<dbReference type="InterPro" id="IPR013087">
    <property type="entry name" value="Znf_C2H2_type"/>
</dbReference>
<dbReference type="InterPro" id="IPR000286">
    <property type="entry name" value="HDACs"/>
</dbReference>
<dbReference type="GO" id="GO:0051252">
    <property type="term" value="P:regulation of RNA metabolic process"/>
    <property type="evidence" value="ECO:0007669"/>
    <property type="project" value="UniProtKB-ARBA"/>
</dbReference>
<dbReference type="FunFam" id="3.30.160.60:FF:002343">
    <property type="entry name" value="Zinc finger protein 33A"/>
    <property type="match status" value="1"/>
</dbReference>
<comment type="subcellular location">
    <subcellularLocation>
        <location evidence="1">Nucleus</location>
    </subcellularLocation>
</comment>
<feature type="region of interest" description="Disordered" evidence="17">
    <location>
        <begin position="1481"/>
        <end position="1589"/>
    </location>
</feature>
<feature type="region of interest" description="Disordered" evidence="17">
    <location>
        <begin position="1"/>
        <end position="102"/>
    </location>
</feature>
<keyword evidence="3" id="KW-0678">Repressor</keyword>
<name>A0A9P6KHD5_9FUNG</name>
<dbReference type="SUPFAM" id="SSF57667">
    <property type="entry name" value="beta-beta-alpha zinc fingers"/>
    <property type="match status" value="2"/>
</dbReference>
<organism evidence="19 20">
    <name type="scientific">Lunasporangiospora selenospora</name>
    <dbReference type="NCBI Taxonomy" id="979761"/>
    <lineage>
        <taxon>Eukaryota</taxon>
        <taxon>Fungi</taxon>
        <taxon>Fungi incertae sedis</taxon>
        <taxon>Mucoromycota</taxon>
        <taxon>Mortierellomycotina</taxon>
        <taxon>Mortierellomycetes</taxon>
        <taxon>Mortierellales</taxon>
        <taxon>Mortierellaceae</taxon>
        <taxon>Lunasporangiospora</taxon>
    </lineage>
</organism>
<feature type="compositionally biased region" description="Low complexity" evidence="17">
    <location>
        <begin position="1565"/>
        <end position="1587"/>
    </location>
</feature>
<keyword evidence="5" id="KW-0677">Repeat</keyword>
<dbReference type="FunFam" id="3.40.800.20:FF:000001">
    <property type="entry name" value="Histone deacetylase"/>
    <property type="match status" value="1"/>
</dbReference>
<evidence type="ECO:0000256" key="1">
    <source>
        <dbReference type="ARBA" id="ARBA00004123"/>
    </source>
</evidence>
<keyword evidence="11" id="KW-0238">DNA-binding</keyword>
<proteinExistence type="inferred from homology"/>
<feature type="region of interest" description="Disordered" evidence="17">
    <location>
        <begin position="171"/>
        <end position="230"/>
    </location>
</feature>
<dbReference type="FunFam" id="3.30.160.60:FF:000045">
    <property type="entry name" value="ZFP69 zinc finger protein B"/>
    <property type="match status" value="1"/>
</dbReference>
<feature type="compositionally biased region" description="Low complexity" evidence="17">
    <location>
        <begin position="655"/>
        <end position="677"/>
    </location>
</feature>
<dbReference type="InterPro" id="IPR023696">
    <property type="entry name" value="Ureohydrolase_dom_sf"/>
</dbReference>
<feature type="compositionally biased region" description="Low complexity" evidence="17">
    <location>
        <begin position="417"/>
        <end position="431"/>
    </location>
</feature>
<keyword evidence="4" id="KW-0479">Metal-binding</keyword>
<dbReference type="Gene3D" id="3.30.160.60">
    <property type="entry name" value="Classic Zinc Finger"/>
    <property type="match status" value="4"/>
</dbReference>
<evidence type="ECO:0000256" key="3">
    <source>
        <dbReference type="ARBA" id="ARBA00022491"/>
    </source>
</evidence>
<dbReference type="SMART" id="SM00355">
    <property type="entry name" value="ZnF_C2H2"/>
    <property type="match status" value="4"/>
</dbReference>
<dbReference type="SUPFAM" id="SSF52768">
    <property type="entry name" value="Arginase/deacetylase"/>
    <property type="match status" value="1"/>
</dbReference>
<dbReference type="GO" id="GO:0070210">
    <property type="term" value="C:Rpd3L-Expanded complex"/>
    <property type="evidence" value="ECO:0007669"/>
    <property type="project" value="TreeGrafter"/>
</dbReference>
<evidence type="ECO:0000256" key="13">
    <source>
        <dbReference type="ARBA" id="ARBA00023242"/>
    </source>
</evidence>
<feature type="compositionally biased region" description="Low complexity" evidence="17">
    <location>
        <begin position="199"/>
        <end position="209"/>
    </location>
</feature>
<evidence type="ECO:0000256" key="11">
    <source>
        <dbReference type="ARBA" id="ARBA00023125"/>
    </source>
</evidence>
<reference evidence="19" key="1">
    <citation type="journal article" date="2020" name="Fungal Divers.">
        <title>Resolving the Mortierellaceae phylogeny through synthesis of multi-gene phylogenetics and phylogenomics.</title>
        <authorList>
            <person name="Vandepol N."/>
            <person name="Liber J."/>
            <person name="Desiro A."/>
            <person name="Na H."/>
            <person name="Kennedy M."/>
            <person name="Barry K."/>
            <person name="Grigoriev I.V."/>
            <person name="Miller A.N."/>
            <person name="O'Donnell K."/>
            <person name="Stajich J.E."/>
            <person name="Bonito G."/>
        </authorList>
    </citation>
    <scope>NUCLEOTIDE SEQUENCE</scope>
    <source>
        <strain evidence="19">KOD1015</strain>
    </source>
</reference>
<feature type="compositionally biased region" description="Low complexity" evidence="17">
    <location>
        <begin position="933"/>
        <end position="943"/>
    </location>
</feature>
<evidence type="ECO:0000256" key="7">
    <source>
        <dbReference type="ARBA" id="ARBA00022801"/>
    </source>
</evidence>
<evidence type="ECO:0000256" key="8">
    <source>
        <dbReference type="ARBA" id="ARBA00022833"/>
    </source>
</evidence>
<feature type="compositionally biased region" description="Polar residues" evidence="17">
    <location>
        <begin position="1"/>
        <end position="10"/>
    </location>
</feature>
<dbReference type="PRINTS" id="PR01271">
    <property type="entry name" value="HISDACETLASE"/>
</dbReference>
<dbReference type="GO" id="GO:0031507">
    <property type="term" value="P:heterochromatin formation"/>
    <property type="evidence" value="ECO:0007669"/>
    <property type="project" value="TreeGrafter"/>
</dbReference>
<evidence type="ECO:0000256" key="10">
    <source>
        <dbReference type="ARBA" id="ARBA00023015"/>
    </source>
</evidence>
<evidence type="ECO:0000256" key="16">
    <source>
        <dbReference type="PROSITE-ProRule" id="PRU00042"/>
    </source>
</evidence>
<evidence type="ECO:0000256" key="2">
    <source>
        <dbReference type="ARBA" id="ARBA00012111"/>
    </source>
</evidence>
<dbReference type="InterPro" id="IPR003084">
    <property type="entry name" value="HDAC_I/II"/>
</dbReference>
<evidence type="ECO:0000313" key="20">
    <source>
        <dbReference type="Proteomes" id="UP000780801"/>
    </source>
</evidence>
<dbReference type="Proteomes" id="UP000780801">
    <property type="component" value="Unassembled WGS sequence"/>
</dbReference>
<feature type="region of interest" description="Disordered" evidence="17">
    <location>
        <begin position="689"/>
        <end position="715"/>
    </location>
</feature>
<feature type="compositionally biased region" description="Low complexity" evidence="17">
    <location>
        <begin position="706"/>
        <end position="715"/>
    </location>
</feature>
<dbReference type="InterPro" id="IPR036236">
    <property type="entry name" value="Znf_C2H2_sf"/>
</dbReference>
<comment type="similarity">
    <text evidence="14">Belongs to the creA/MIG C2H2-type zinc-finger protein family.</text>
</comment>
<dbReference type="GO" id="GO:0003677">
    <property type="term" value="F:DNA binding"/>
    <property type="evidence" value="ECO:0007669"/>
    <property type="project" value="UniProtKB-KW"/>
</dbReference>
<feature type="region of interest" description="Disordered" evidence="17">
    <location>
        <begin position="393"/>
        <end position="431"/>
    </location>
</feature>
<dbReference type="EC" id="3.5.1.98" evidence="2"/>
<keyword evidence="6 16" id="KW-0863">Zinc-finger</keyword>
<dbReference type="GO" id="GO:0141221">
    <property type="term" value="F:histone deacetylase activity, hydrolytic mechanism"/>
    <property type="evidence" value="ECO:0007669"/>
    <property type="project" value="UniProtKB-EC"/>
</dbReference>
<feature type="region of interest" description="Disordered" evidence="17">
    <location>
        <begin position="918"/>
        <end position="965"/>
    </location>
</feature>
<feature type="domain" description="C2H2-type" evidence="18">
    <location>
        <begin position="580"/>
        <end position="609"/>
    </location>
</feature>
<dbReference type="GO" id="GO:0032221">
    <property type="term" value="C:Rpd3S complex"/>
    <property type="evidence" value="ECO:0007669"/>
    <property type="project" value="UniProtKB-ARBA"/>
</dbReference>